<dbReference type="AlphaFoldDB" id="A0A6H5HG95"/>
<organism evidence="2 3">
    <name type="scientific">Nesidiocoris tenuis</name>
    <dbReference type="NCBI Taxonomy" id="355587"/>
    <lineage>
        <taxon>Eukaryota</taxon>
        <taxon>Metazoa</taxon>
        <taxon>Ecdysozoa</taxon>
        <taxon>Arthropoda</taxon>
        <taxon>Hexapoda</taxon>
        <taxon>Insecta</taxon>
        <taxon>Pterygota</taxon>
        <taxon>Neoptera</taxon>
        <taxon>Paraneoptera</taxon>
        <taxon>Hemiptera</taxon>
        <taxon>Heteroptera</taxon>
        <taxon>Panheteroptera</taxon>
        <taxon>Cimicomorpha</taxon>
        <taxon>Miridae</taxon>
        <taxon>Dicyphina</taxon>
        <taxon>Nesidiocoris</taxon>
    </lineage>
</organism>
<keyword evidence="3" id="KW-1185">Reference proteome</keyword>
<dbReference type="Proteomes" id="UP000479000">
    <property type="component" value="Unassembled WGS sequence"/>
</dbReference>
<accession>A0A6H5HG95</accession>
<sequence length="244" mass="27665">MSKATKVSWKCGPCKAQPICSGNDLEELFSRLETRLESRLNETVRDAVRVEITEQFSKLEKRISAVENACTSQESKNVDFQQQIDSISAELAALKNNLGAGAQQCETGLPMEEIMNEVRDRQRRACNLLIHDAPESNALSPLSRVNEDSAFVKNVLLKFELNFDQHVSRINRVGMRTTGKNRPLVVTFNDPSTVSKILAGNRARSPPLFKLTQDRTIHERQYLEKLRRELDERIKAGEVNLTIR</sequence>
<proteinExistence type="predicted"/>
<evidence type="ECO:0000313" key="3">
    <source>
        <dbReference type="Proteomes" id="UP000479000"/>
    </source>
</evidence>
<feature type="non-terminal residue" evidence="2">
    <location>
        <position position="244"/>
    </location>
</feature>
<dbReference type="EMBL" id="CADCXU010029660">
    <property type="protein sequence ID" value="CAB0015860.1"/>
    <property type="molecule type" value="Genomic_DNA"/>
</dbReference>
<dbReference type="OrthoDB" id="6606635at2759"/>
<protein>
    <submittedName>
        <fullName evidence="2">Uncharacterized protein</fullName>
    </submittedName>
</protein>
<reference evidence="2 3" key="1">
    <citation type="submission" date="2020-02" db="EMBL/GenBank/DDBJ databases">
        <authorList>
            <person name="Ferguson B K."/>
        </authorList>
    </citation>
    <scope>NUCLEOTIDE SEQUENCE [LARGE SCALE GENOMIC DNA]</scope>
</reference>
<name>A0A6H5HG95_9HEMI</name>
<gene>
    <name evidence="2" type="ORF">NTEN_LOCUS20200</name>
</gene>
<keyword evidence="1" id="KW-0175">Coiled coil</keyword>
<feature type="coiled-coil region" evidence="1">
    <location>
        <begin position="49"/>
        <end position="97"/>
    </location>
</feature>
<evidence type="ECO:0000256" key="1">
    <source>
        <dbReference type="SAM" id="Coils"/>
    </source>
</evidence>
<evidence type="ECO:0000313" key="2">
    <source>
        <dbReference type="EMBL" id="CAB0015860.1"/>
    </source>
</evidence>